<organism evidence="3 4">
    <name type="scientific">Endocarpon pusillum</name>
    <dbReference type="NCBI Taxonomy" id="364733"/>
    <lineage>
        <taxon>Eukaryota</taxon>
        <taxon>Fungi</taxon>
        <taxon>Dikarya</taxon>
        <taxon>Ascomycota</taxon>
        <taxon>Pezizomycotina</taxon>
        <taxon>Eurotiomycetes</taxon>
        <taxon>Chaetothyriomycetidae</taxon>
        <taxon>Verrucariales</taxon>
        <taxon>Verrucariaceae</taxon>
        <taxon>Endocarpon</taxon>
    </lineage>
</organism>
<dbReference type="InterPro" id="IPR013126">
    <property type="entry name" value="Hsp_70_fam"/>
</dbReference>
<dbReference type="OrthoDB" id="2963168at2759"/>
<accession>A0A8H7ARD7</accession>
<comment type="caution">
    <text evidence="3">The sequence shown here is derived from an EMBL/GenBank/DDBJ whole genome shotgun (WGS) entry which is preliminary data.</text>
</comment>
<dbReference type="PANTHER" id="PTHR14187:SF82">
    <property type="entry name" value="FAMILY CHAPERONE, PUTATIVE (AFU_ORTHOLOGUE AFUA_7G08575)-RELATED"/>
    <property type="match status" value="1"/>
</dbReference>
<dbReference type="CDD" id="cd10170">
    <property type="entry name" value="ASKHA_NBD_HSP70"/>
    <property type="match status" value="1"/>
</dbReference>
<evidence type="ECO:0008006" key="5">
    <source>
        <dbReference type="Google" id="ProtNLM"/>
    </source>
</evidence>
<dbReference type="AlphaFoldDB" id="A0A8H7ARD7"/>
<dbReference type="EMBL" id="JAACFV010000019">
    <property type="protein sequence ID" value="KAF7511582.1"/>
    <property type="molecule type" value="Genomic_DNA"/>
</dbReference>
<keyword evidence="1" id="KW-0547">Nucleotide-binding</keyword>
<dbReference type="GO" id="GO:0005524">
    <property type="term" value="F:ATP binding"/>
    <property type="evidence" value="ECO:0007669"/>
    <property type="project" value="UniProtKB-KW"/>
</dbReference>
<keyword evidence="2" id="KW-0067">ATP-binding</keyword>
<evidence type="ECO:0000313" key="3">
    <source>
        <dbReference type="EMBL" id="KAF7511582.1"/>
    </source>
</evidence>
<dbReference type="Gene3D" id="3.30.420.40">
    <property type="match status" value="2"/>
</dbReference>
<name>A0A8H7ARD7_9EURO</name>
<sequence>MTLTVKGSASQSERKILVAIDFGTTFSGVAWAQTARPEIQTTVIQWPDGTDALEGVTNDKVPTELAYDDNAGCKWGFEIPEGKQRYQWFKLELDPKKSKETSYLTVEYPDPNALPTNYIKTAEVLAVDYLTHLREHIIKVLKTKVGEGVIASTRIEYIITVPAIWSDAAKFSTRSCAKRAGMGGDVQIVSEPEAAVIYALDAMDPETLKAGDKFVLCDAGGGTVDLISYTIEELKPVVKISEAAPGTGAACGSTFLNRIFRRHLETTLSDNDGWDDDTLEGALERFETIAKRRFNGDQEDVVIPVPGLTNDPSKGVMRGKLTMSASTVRNIFEPIVSTITALVTSQIRATGDVKAVLLVGGFGQSPYLRRSIAKVIGDSVQVIQPAKGWTAVVRGALIKALAQASPEASRITIGSRVARKAYGYGISIPFDAAKHQQSRKIWDDYGGIYRINVVKWPIKKGDAIKEAEPVVVHCFAWKMVGYGQLSSITCNLYSFECPTNRNPPLHVDQGAKLLVTLTANLSSIPTKQMPKRTGADGQTYFHCDYEIRITFHSAHTTFSLWYDNKCYGAVDAEYA</sequence>
<dbReference type="Proteomes" id="UP000606974">
    <property type="component" value="Unassembled WGS sequence"/>
</dbReference>
<evidence type="ECO:0000256" key="1">
    <source>
        <dbReference type="ARBA" id="ARBA00022741"/>
    </source>
</evidence>
<keyword evidence="4" id="KW-1185">Reference proteome</keyword>
<dbReference type="PANTHER" id="PTHR14187">
    <property type="entry name" value="ALPHA KINASE/ELONGATION FACTOR 2 KINASE"/>
    <property type="match status" value="1"/>
</dbReference>
<gene>
    <name evidence="3" type="ORF">GJ744_004170</name>
</gene>
<reference evidence="3" key="1">
    <citation type="submission" date="2020-02" db="EMBL/GenBank/DDBJ databases">
        <authorList>
            <person name="Palmer J.M."/>
        </authorList>
    </citation>
    <scope>NUCLEOTIDE SEQUENCE</scope>
    <source>
        <strain evidence="3">EPUS1.4</strain>
        <tissue evidence="3">Thallus</tissue>
    </source>
</reference>
<dbReference type="Pfam" id="PF00012">
    <property type="entry name" value="HSP70"/>
    <property type="match status" value="1"/>
</dbReference>
<proteinExistence type="predicted"/>
<dbReference type="Gene3D" id="3.90.640.10">
    <property type="entry name" value="Actin, Chain A, domain 4"/>
    <property type="match status" value="1"/>
</dbReference>
<dbReference type="SUPFAM" id="SSF53067">
    <property type="entry name" value="Actin-like ATPase domain"/>
    <property type="match status" value="2"/>
</dbReference>
<evidence type="ECO:0000313" key="4">
    <source>
        <dbReference type="Proteomes" id="UP000606974"/>
    </source>
</evidence>
<dbReference type="PRINTS" id="PR00301">
    <property type="entry name" value="HEATSHOCK70"/>
</dbReference>
<dbReference type="InterPro" id="IPR043129">
    <property type="entry name" value="ATPase_NBD"/>
</dbReference>
<protein>
    <recommendedName>
        <fullName evidence="5">Actin-like ATPase domain-containing protein</fullName>
    </recommendedName>
</protein>
<dbReference type="GO" id="GO:0140662">
    <property type="term" value="F:ATP-dependent protein folding chaperone"/>
    <property type="evidence" value="ECO:0007669"/>
    <property type="project" value="InterPro"/>
</dbReference>
<evidence type="ECO:0000256" key="2">
    <source>
        <dbReference type="ARBA" id="ARBA00022840"/>
    </source>
</evidence>